<comment type="caution">
    <text evidence="1">The sequence shown here is derived from an EMBL/GenBank/DDBJ whole genome shotgun (WGS) entry which is preliminary data.</text>
</comment>
<organism evidence="1 2">
    <name type="scientific">Blautia hydrogenotrophica (strain DSM 10507 / JCM 14656 / S5a33)</name>
    <name type="common">Ruminococcus hydrogenotrophicus</name>
    <dbReference type="NCBI Taxonomy" id="476272"/>
    <lineage>
        <taxon>Bacteria</taxon>
        <taxon>Bacillati</taxon>
        <taxon>Bacillota</taxon>
        <taxon>Clostridia</taxon>
        <taxon>Lachnospirales</taxon>
        <taxon>Lachnospiraceae</taxon>
        <taxon>Blautia</taxon>
    </lineage>
</organism>
<protein>
    <submittedName>
        <fullName evidence="1">Uncharacterized protein</fullName>
    </submittedName>
</protein>
<dbReference type="PATRIC" id="fig|476272.21.peg.1474"/>
<evidence type="ECO:0000313" key="2">
    <source>
        <dbReference type="Proteomes" id="UP000003100"/>
    </source>
</evidence>
<keyword evidence="2" id="KW-1185">Reference proteome</keyword>
<name>C0CMG1_BLAHS</name>
<dbReference type="EMBL" id="ACBZ01000106">
    <property type="protein sequence ID" value="EEG49055.1"/>
    <property type="molecule type" value="Genomic_DNA"/>
</dbReference>
<dbReference type="Proteomes" id="UP000003100">
    <property type="component" value="Unassembled WGS sequence"/>
</dbReference>
<accession>C0CMG1</accession>
<evidence type="ECO:0000313" key="1">
    <source>
        <dbReference type="EMBL" id="EEG49055.1"/>
    </source>
</evidence>
<dbReference type="HOGENOM" id="CLU_3115106_0_0_9"/>
<dbReference type="AlphaFoldDB" id="C0CMG1"/>
<reference evidence="1 2" key="2">
    <citation type="submission" date="2009-02" db="EMBL/GenBank/DDBJ databases">
        <title>Draft genome sequence of Blautia hydrogenotrophica DSM 10507 (Ruminococcus hydrogenotrophicus DSM 10507).</title>
        <authorList>
            <person name="Sudarsanam P."/>
            <person name="Ley R."/>
            <person name="Guruge J."/>
            <person name="Turnbaugh P.J."/>
            <person name="Mahowald M."/>
            <person name="Liep D."/>
            <person name="Gordon J."/>
        </authorList>
    </citation>
    <scope>NUCLEOTIDE SEQUENCE [LARGE SCALE GENOMIC DNA]</scope>
    <source>
        <strain evidence="2">DSM 10507 / JCM 14656 / S5a33</strain>
    </source>
</reference>
<gene>
    <name evidence="1" type="ORF">RUMHYD_02044</name>
</gene>
<reference evidence="1 2" key="1">
    <citation type="submission" date="2009-01" db="EMBL/GenBank/DDBJ databases">
        <authorList>
            <person name="Fulton L."/>
            <person name="Clifton S."/>
            <person name="Fulton B."/>
            <person name="Xu J."/>
            <person name="Minx P."/>
            <person name="Pepin K.H."/>
            <person name="Johnson M."/>
            <person name="Bhonagiri V."/>
            <person name="Nash W.E."/>
            <person name="Mardis E.R."/>
            <person name="Wilson R.K."/>
        </authorList>
    </citation>
    <scope>NUCLEOTIDE SEQUENCE [LARGE SCALE GENOMIC DNA]</scope>
    <source>
        <strain evidence="2">DSM 10507 / JCM 14656 / S5a33</strain>
    </source>
</reference>
<sequence length="50" mass="5981">MCSSQSELLWLNGYLGLKEQTNLVLTFYSFLNKMCFKYEIRAMKRIVHCE</sequence>
<proteinExistence type="predicted"/>